<evidence type="ECO:0000259" key="1">
    <source>
        <dbReference type="Pfam" id="PF06742"/>
    </source>
</evidence>
<dbReference type="EMBL" id="AP027452">
    <property type="protein sequence ID" value="BDY26849.1"/>
    <property type="molecule type" value="Genomic_DNA"/>
</dbReference>
<dbReference type="SUPFAM" id="SSF160935">
    <property type="entry name" value="VPA0735-like"/>
    <property type="match status" value="1"/>
</dbReference>
<feature type="domain" description="DUF1214" evidence="1">
    <location>
        <begin position="14"/>
        <end position="122"/>
    </location>
</feature>
<dbReference type="InterPro" id="IPR010621">
    <property type="entry name" value="DUF1214"/>
</dbReference>
<evidence type="ECO:0000313" key="2">
    <source>
        <dbReference type="EMBL" id="BDY26849.1"/>
    </source>
</evidence>
<gene>
    <name evidence="2" type="ORF">hbim_00765</name>
</gene>
<name>A0AAI8TQ27_MYCME</name>
<proteinExistence type="predicted"/>
<sequence>MITYVGLGANRPQDAIYPTSEADTDGKAYDGANKYTVHFDKDQFPPVNGFWSLTMYDEGYFFVDNPLNRYTLSQRNTFVTNPDGSVDLYLQHDNPGPQKEANWLPAPAGKFNLMLRLYWPKETPPSIIDGTWKPPAITKVS</sequence>
<dbReference type="Gene3D" id="2.60.120.600">
    <property type="entry name" value="Domain of unknown function DUF1214, C-terminal domain"/>
    <property type="match status" value="1"/>
</dbReference>
<dbReference type="PANTHER" id="PTHR36509">
    <property type="entry name" value="BLL3101 PROTEIN"/>
    <property type="match status" value="1"/>
</dbReference>
<dbReference type="AlphaFoldDB" id="A0AAI8TQ27"/>
<dbReference type="Proteomes" id="UP001241092">
    <property type="component" value="Chromosome"/>
</dbReference>
<reference evidence="2" key="1">
    <citation type="submission" date="2023-03" db="EMBL/GenBank/DDBJ databases">
        <title>Draft genome sequence of a Mycolicibacterium mageritense strain H4_3_1 isolated from a hybrid biological-inorganic system reactor.</title>
        <authorList>
            <person name="Feng X."/>
            <person name="Kazama D."/>
            <person name="Sato K."/>
            <person name="Kobayashi H."/>
        </authorList>
    </citation>
    <scope>NUCLEOTIDE SEQUENCE</scope>
    <source>
        <strain evidence="2">H4_3_1</strain>
    </source>
</reference>
<protein>
    <recommendedName>
        <fullName evidence="1">DUF1214 domain-containing protein</fullName>
    </recommendedName>
</protein>
<evidence type="ECO:0000313" key="3">
    <source>
        <dbReference type="Proteomes" id="UP001241092"/>
    </source>
</evidence>
<accession>A0AAI8TQ27</accession>
<dbReference type="PANTHER" id="PTHR36509:SF2">
    <property type="entry name" value="BLL3101 PROTEIN"/>
    <property type="match status" value="1"/>
</dbReference>
<dbReference type="Pfam" id="PF06742">
    <property type="entry name" value="DUF1214"/>
    <property type="match status" value="1"/>
</dbReference>
<organism evidence="2 3">
    <name type="scientific">Mycolicibacterium mageritense</name>
    <name type="common">Mycobacterium mageritense</name>
    <dbReference type="NCBI Taxonomy" id="53462"/>
    <lineage>
        <taxon>Bacteria</taxon>
        <taxon>Bacillati</taxon>
        <taxon>Actinomycetota</taxon>
        <taxon>Actinomycetes</taxon>
        <taxon>Mycobacteriales</taxon>
        <taxon>Mycobacteriaceae</taxon>
        <taxon>Mycolicibacterium</taxon>
    </lineage>
</organism>
<dbReference type="InterPro" id="IPR037049">
    <property type="entry name" value="DUF1214_C_sf"/>
</dbReference>